<dbReference type="InterPro" id="IPR025714">
    <property type="entry name" value="Methyltranfer_dom"/>
</dbReference>
<dbReference type="AlphaFoldDB" id="A0A1D2QLS1"/>
<dbReference type="PANTHER" id="PTHR44068">
    <property type="entry name" value="ZGC:194242"/>
    <property type="match status" value="1"/>
</dbReference>
<proteinExistence type="predicted"/>
<dbReference type="STRING" id="62101.AB835_13710"/>
<feature type="domain" description="Methyltransferase" evidence="2">
    <location>
        <begin position="39"/>
        <end position="147"/>
    </location>
</feature>
<comment type="caution">
    <text evidence="3">The sequence shown here is derived from an EMBL/GenBank/DDBJ whole genome shotgun (WGS) entry which is preliminary data.</text>
</comment>
<evidence type="ECO:0000313" key="4">
    <source>
        <dbReference type="Proteomes" id="UP000242502"/>
    </source>
</evidence>
<evidence type="ECO:0000256" key="1">
    <source>
        <dbReference type="ARBA" id="ARBA00022679"/>
    </source>
</evidence>
<protein>
    <recommendedName>
        <fullName evidence="2">Methyltransferase domain-containing protein</fullName>
    </recommendedName>
</protein>
<sequence length="272" mass="30411">MSSKIFKERYSAGYSSKLIQNYERRKISREAAFFAPYLKSGMNLLDCGCGPGTITIGLAQLVTPGYCTAFDIEPSQIKRAKENALNENVENIDFRVTNAYELPFPDEYFDAAFAHTLLQHIKDPVACLREICRVLKPGGIIGVRDDDCSSIIIAPEAPLVRKVISLLDKHMKFCGGNPNIGRDHRALLRKAGFENTQGSASTSYHGTDQDIIRCARLGEELLNSKIIEISIEQGWIMDEDLDVLREALREWGQHPDAFEAVIMCEAVGWKPL</sequence>
<dbReference type="Pfam" id="PF13847">
    <property type="entry name" value="Methyltransf_31"/>
    <property type="match status" value="1"/>
</dbReference>
<dbReference type="EMBL" id="MDLC01000071">
    <property type="protein sequence ID" value="ODS22516.1"/>
    <property type="molecule type" value="Genomic_DNA"/>
</dbReference>
<evidence type="ECO:0000313" key="3">
    <source>
        <dbReference type="EMBL" id="ODS22516.1"/>
    </source>
</evidence>
<name>A0A1D2QLS1_9GAMM</name>
<gene>
    <name evidence="3" type="ORF">AB835_13710</name>
</gene>
<dbReference type="InterPro" id="IPR029063">
    <property type="entry name" value="SAM-dependent_MTases_sf"/>
</dbReference>
<dbReference type="Gene3D" id="3.40.50.150">
    <property type="entry name" value="Vaccinia Virus protein VP39"/>
    <property type="match status" value="1"/>
</dbReference>
<dbReference type="InterPro" id="IPR050447">
    <property type="entry name" value="Erg6_SMT_methyltransf"/>
</dbReference>
<dbReference type="SUPFAM" id="SSF53335">
    <property type="entry name" value="S-adenosyl-L-methionine-dependent methyltransferases"/>
    <property type="match status" value="1"/>
</dbReference>
<dbReference type="CDD" id="cd02440">
    <property type="entry name" value="AdoMet_MTases"/>
    <property type="match status" value="1"/>
</dbReference>
<dbReference type="Proteomes" id="UP000242502">
    <property type="component" value="Unassembled WGS sequence"/>
</dbReference>
<keyword evidence="1" id="KW-0808">Transferase</keyword>
<dbReference type="PANTHER" id="PTHR44068:SF1">
    <property type="entry name" value="HYPOTHETICAL LOC100005854"/>
    <property type="match status" value="1"/>
</dbReference>
<dbReference type="GO" id="GO:0003838">
    <property type="term" value="F:sterol 24-C-methyltransferase activity"/>
    <property type="evidence" value="ECO:0007669"/>
    <property type="project" value="TreeGrafter"/>
</dbReference>
<reference evidence="3 4" key="1">
    <citation type="journal article" date="2016" name="Appl. Environ. Microbiol.">
        <title>Lack of Overt Genome Reduction in the Bryostatin-Producing Bryozoan Symbiont "Candidatus Endobugula sertula".</title>
        <authorList>
            <person name="Miller I.J."/>
            <person name="Vanee N."/>
            <person name="Fong S.S."/>
            <person name="Lim-Fong G.E."/>
            <person name="Kwan J.C."/>
        </authorList>
    </citation>
    <scope>NUCLEOTIDE SEQUENCE [LARGE SCALE GENOMIC DNA]</scope>
    <source>
        <strain evidence="3">AB1-4</strain>
    </source>
</reference>
<organism evidence="3 4">
    <name type="scientific">Candidatus Endobugula sertula</name>
    <name type="common">Bugula neritina bacterial symbiont</name>
    <dbReference type="NCBI Taxonomy" id="62101"/>
    <lineage>
        <taxon>Bacteria</taxon>
        <taxon>Pseudomonadati</taxon>
        <taxon>Pseudomonadota</taxon>
        <taxon>Gammaproteobacteria</taxon>
        <taxon>Cellvibrionales</taxon>
        <taxon>Cellvibrionaceae</taxon>
        <taxon>Candidatus Endobugula</taxon>
    </lineage>
</organism>
<accession>A0A1D2QLS1</accession>
<dbReference type="GO" id="GO:0016126">
    <property type="term" value="P:sterol biosynthetic process"/>
    <property type="evidence" value="ECO:0007669"/>
    <property type="project" value="TreeGrafter"/>
</dbReference>
<evidence type="ECO:0000259" key="2">
    <source>
        <dbReference type="Pfam" id="PF13847"/>
    </source>
</evidence>